<evidence type="ECO:0000313" key="2">
    <source>
        <dbReference type="Proteomes" id="UP000199138"/>
    </source>
</evidence>
<dbReference type="OrthoDB" id="1445783at2"/>
<gene>
    <name evidence="1" type="ORF">SAMN05216480_102132</name>
</gene>
<dbReference type="EMBL" id="FPBK01000002">
    <property type="protein sequence ID" value="SFU38543.1"/>
    <property type="molecule type" value="Genomic_DNA"/>
</dbReference>
<dbReference type="Proteomes" id="UP000199138">
    <property type="component" value="Unassembled WGS sequence"/>
</dbReference>
<keyword evidence="2" id="KW-1185">Reference proteome</keyword>
<accession>A0A1I7FQV0</accession>
<dbReference type="STRING" id="1224947.SAMN05216480_102132"/>
<dbReference type="AlphaFoldDB" id="A0A1I7FQV0"/>
<name>A0A1I7FQV0_9FLAO</name>
<proteinExistence type="predicted"/>
<protein>
    <submittedName>
        <fullName evidence="1">Uncharacterized protein</fullName>
    </submittedName>
</protein>
<sequence length="77" mass="9020">MRDLKVIWDFRGPDAEHTAKHHVIHLKEYASAKDLPFITIDLEVINEHHTIAYIAISEEHTLAIRNELKPHRAVLYK</sequence>
<reference evidence="1 2" key="1">
    <citation type="submission" date="2016-10" db="EMBL/GenBank/DDBJ databases">
        <authorList>
            <person name="de Groot N.N."/>
        </authorList>
    </citation>
    <scope>NUCLEOTIDE SEQUENCE [LARGE SCALE GENOMIC DNA]</scope>
    <source>
        <strain evidence="1 2">CGMCC 1.12333</strain>
    </source>
</reference>
<organism evidence="1 2">
    <name type="scientific">Pustulibacterium marinum</name>
    <dbReference type="NCBI Taxonomy" id="1224947"/>
    <lineage>
        <taxon>Bacteria</taxon>
        <taxon>Pseudomonadati</taxon>
        <taxon>Bacteroidota</taxon>
        <taxon>Flavobacteriia</taxon>
        <taxon>Flavobacteriales</taxon>
        <taxon>Flavobacteriaceae</taxon>
        <taxon>Pustulibacterium</taxon>
    </lineage>
</organism>
<dbReference type="RefSeq" id="WP_093023725.1">
    <property type="nucleotide sequence ID" value="NZ_FPBK01000002.1"/>
</dbReference>
<evidence type="ECO:0000313" key="1">
    <source>
        <dbReference type="EMBL" id="SFU38543.1"/>
    </source>
</evidence>